<dbReference type="CDD" id="cd05466">
    <property type="entry name" value="PBP2_LTTR_substrate"/>
    <property type="match status" value="1"/>
</dbReference>
<name>A0A3S0A1R9_9BACL</name>
<proteinExistence type="inferred from homology"/>
<dbReference type="RefSeq" id="WP_126143420.1">
    <property type="nucleotide sequence ID" value="NZ_RXHU01000070.1"/>
</dbReference>
<dbReference type="Gene3D" id="1.10.10.10">
    <property type="entry name" value="Winged helix-like DNA-binding domain superfamily/Winged helix DNA-binding domain"/>
    <property type="match status" value="1"/>
</dbReference>
<dbReference type="Pfam" id="PF03466">
    <property type="entry name" value="LysR_substrate"/>
    <property type="match status" value="1"/>
</dbReference>
<reference evidence="6 7" key="1">
    <citation type="submission" date="2018-12" db="EMBL/GenBank/DDBJ databases">
        <title>Bacillus ochoae sp. nov., Paenibacillus whitsoniae sp. nov., Paenibacillus spiritus sp. nov. Isolated from the Mars Exploration Rover during spacecraft assembly.</title>
        <authorList>
            <person name="Seuylemezian A."/>
            <person name="Vaishampayan P."/>
        </authorList>
    </citation>
    <scope>NUCLEOTIDE SEQUENCE [LARGE SCALE GENOMIC DNA]</scope>
    <source>
        <strain evidence="6 7">MER 54</strain>
    </source>
</reference>
<dbReference type="FunFam" id="1.10.10.10:FF:000001">
    <property type="entry name" value="LysR family transcriptional regulator"/>
    <property type="match status" value="1"/>
</dbReference>
<dbReference type="GO" id="GO:0003700">
    <property type="term" value="F:DNA-binding transcription factor activity"/>
    <property type="evidence" value="ECO:0007669"/>
    <property type="project" value="InterPro"/>
</dbReference>
<dbReference type="PRINTS" id="PR00039">
    <property type="entry name" value="HTHLYSR"/>
</dbReference>
<dbReference type="Gene3D" id="3.40.190.10">
    <property type="entry name" value="Periplasmic binding protein-like II"/>
    <property type="match status" value="2"/>
</dbReference>
<comment type="caution">
    <text evidence="6">The sequence shown here is derived from an EMBL/GenBank/DDBJ whole genome shotgun (WGS) entry which is preliminary data.</text>
</comment>
<dbReference type="EMBL" id="RXHU01000070">
    <property type="protein sequence ID" value="RTE06854.1"/>
    <property type="molecule type" value="Genomic_DNA"/>
</dbReference>
<evidence type="ECO:0000259" key="5">
    <source>
        <dbReference type="PROSITE" id="PS50931"/>
    </source>
</evidence>
<comment type="similarity">
    <text evidence="1">Belongs to the LysR transcriptional regulatory family.</text>
</comment>
<accession>A0A3S0A1R9</accession>
<gene>
    <name evidence="6" type="ORF">EJQ19_22125</name>
</gene>
<dbReference type="AlphaFoldDB" id="A0A3S0A1R9"/>
<dbReference type="OrthoDB" id="9803735at2"/>
<dbReference type="Proteomes" id="UP000276128">
    <property type="component" value="Unassembled WGS sequence"/>
</dbReference>
<evidence type="ECO:0000256" key="2">
    <source>
        <dbReference type="ARBA" id="ARBA00023015"/>
    </source>
</evidence>
<dbReference type="PROSITE" id="PS50931">
    <property type="entry name" value="HTH_LYSR"/>
    <property type="match status" value="1"/>
</dbReference>
<dbReference type="InterPro" id="IPR005119">
    <property type="entry name" value="LysR_subst-bd"/>
</dbReference>
<keyword evidence="4" id="KW-0804">Transcription</keyword>
<dbReference type="InterPro" id="IPR000847">
    <property type="entry name" value="LysR_HTH_N"/>
</dbReference>
<dbReference type="Pfam" id="PF00126">
    <property type="entry name" value="HTH_1"/>
    <property type="match status" value="1"/>
</dbReference>
<dbReference type="InterPro" id="IPR036388">
    <property type="entry name" value="WH-like_DNA-bd_sf"/>
</dbReference>
<feature type="domain" description="HTH lysR-type" evidence="5">
    <location>
        <begin position="1"/>
        <end position="58"/>
    </location>
</feature>
<protein>
    <submittedName>
        <fullName evidence="6">LysR family transcriptional regulator</fullName>
    </submittedName>
</protein>
<keyword evidence="3" id="KW-0238">DNA-binding</keyword>
<dbReference type="PANTHER" id="PTHR30126:SF40">
    <property type="entry name" value="HTH-TYPE TRANSCRIPTIONAL REGULATOR GLTR"/>
    <property type="match status" value="1"/>
</dbReference>
<dbReference type="GO" id="GO:0000976">
    <property type="term" value="F:transcription cis-regulatory region binding"/>
    <property type="evidence" value="ECO:0007669"/>
    <property type="project" value="TreeGrafter"/>
</dbReference>
<dbReference type="SUPFAM" id="SSF46785">
    <property type="entry name" value="Winged helix' DNA-binding domain"/>
    <property type="match status" value="1"/>
</dbReference>
<evidence type="ECO:0000313" key="6">
    <source>
        <dbReference type="EMBL" id="RTE06854.1"/>
    </source>
</evidence>
<keyword evidence="2" id="KW-0805">Transcription regulation</keyword>
<evidence type="ECO:0000256" key="4">
    <source>
        <dbReference type="ARBA" id="ARBA00023163"/>
    </source>
</evidence>
<keyword evidence="7" id="KW-1185">Reference proteome</keyword>
<dbReference type="SUPFAM" id="SSF53850">
    <property type="entry name" value="Periplasmic binding protein-like II"/>
    <property type="match status" value="1"/>
</dbReference>
<dbReference type="PANTHER" id="PTHR30126">
    <property type="entry name" value="HTH-TYPE TRANSCRIPTIONAL REGULATOR"/>
    <property type="match status" value="1"/>
</dbReference>
<sequence length="294" mass="33026">MDLTYLRTFRQVARRGSFTRAAEELGYAQSSVTMQIQKLEREYGVPLFERYGRQLRLTPPGETLLGLVVQMLELYDQSKEIVANQLTGTLTIGTIHSLAAYYLPIHLHTLKMAYPGLNIQLVPDSEASILTKVREGDYDVGLLLDHFPADPTLTCTLIREEPLVFIAPHHHPLALSGEGLAYADFQSTEVIVTEDGCLYRGMFERLLKEHDVALRIGFELGNLEAIKRCVMNGLGIALLPRIAVDMELSQGTLVQLPFPHTHLAMDLQVLLHPKKWMSQPLQTFLRILQAGDPL</sequence>
<organism evidence="6 7">
    <name type="scientific">Paenibacillus whitsoniae</name>
    <dbReference type="NCBI Taxonomy" id="2496558"/>
    <lineage>
        <taxon>Bacteria</taxon>
        <taxon>Bacillati</taxon>
        <taxon>Bacillota</taxon>
        <taxon>Bacilli</taxon>
        <taxon>Bacillales</taxon>
        <taxon>Paenibacillaceae</taxon>
        <taxon>Paenibacillus</taxon>
    </lineage>
</organism>
<evidence type="ECO:0000256" key="1">
    <source>
        <dbReference type="ARBA" id="ARBA00009437"/>
    </source>
</evidence>
<evidence type="ECO:0000313" key="7">
    <source>
        <dbReference type="Proteomes" id="UP000276128"/>
    </source>
</evidence>
<dbReference type="InterPro" id="IPR036390">
    <property type="entry name" value="WH_DNA-bd_sf"/>
</dbReference>
<evidence type="ECO:0000256" key="3">
    <source>
        <dbReference type="ARBA" id="ARBA00023125"/>
    </source>
</evidence>